<accession>A0A1B2ICW7</accession>
<sequence length="118" mass="13673">MTCKAYFRILAEEEGLSSYDVQVLLKDIILDLFNYLLSGFNPTGSWDGTAVTVIVRSTRPKTTTHQANNWARHVRRAICEELNVPAKGYRLWLNVTDEFIRFIPYKDQDYENALLRVS</sequence>
<dbReference type="OrthoDB" id="28853at10239"/>
<dbReference type="Proteomes" id="UP000203302">
    <property type="component" value="Segment"/>
</dbReference>
<name>A0A1B2ICW7_9CAUD</name>
<dbReference type="EMBL" id="KX397368">
    <property type="protein sequence ID" value="ANZ49109.1"/>
    <property type="molecule type" value="Genomic_DNA"/>
</dbReference>
<dbReference type="KEGG" id="vg:29069149"/>
<protein>
    <submittedName>
        <fullName evidence="1">Uncharacterized protein</fullName>
    </submittedName>
</protein>
<dbReference type="RefSeq" id="YP_009292995.1">
    <property type="nucleotide sequence ID" value="NC_031127.1"/>
</dbReference>
<proteinExistence type="predicted"/>
<evidence type="ECO:0000313" key="2">
    <source>
        <dbReference type="Proteomes" id="UP000203302"/>
    </source>
</evidence>
<organism evidence="1 2">
    <name type="scientific">Erwinia phage vB_EamM_Huxley</name>
    <dbReference type="NCBI Taxonomy" id="1883373"/>
    <lineage>
        <taxon>Viruses</taxon>
        <taxon>Duplodnaviria</taxon>
        <taxon>Heunggongvirae</taxon>
        <taxon>Uroviricota</taxon>
        <taxon>Caudoviricetes</taxon>
        <taxon>Chimalliviridae</taxon>
        <taxon>Machinavirus</taxon>
        <taxon>Machinavirus machina</taxon>
    </lineage>
</organism>
<evidence type="ECO:0000313" key="1">
    <source>
        <dbReference type="EMBL" id="ANZ49109.1"/>
    </source>
</evidence>
<dbReference type="GeneID" id="29069149"/>
<gene>
    <name evidence="1" type="ORF">HUXLEY_27</name>
</gene>
<reference evidence="2" key="1">
    <citation type="submission" date="2016-06" db="EMBL/GenBank/DDBJ databases">
        <authorList>
            <person name="Berg J.A."/>
            <person name="Grossarth S.E."/>
            <person name="Jarvis T.M."/>
            <person name="Merrill B.D."/>
            <person name="Breakwell D.P."/>
            <person name="Hope S."/>
            <person name="Grose J.H."/>
        </authorList>
    </citation>
    <scope>NUCLEOTIDE SEQUENCE [LARGE SCALE GENOMIC DNA]</scope>
</reference>